<evidence type="ECO:0000313" key="1">
    <source>
        <dbReference type="EMBL" id="ETW83917.1"/>
    </source>
</evidence>
<dbReference type="GeneID" id="20668279"/>
<dbReference type="KEGG" id="hir:HETIRDRAFT_170387"/>
<protein>
    <submittedName>
        <fullName evidence="1">Uncharacterized protein</fullName>
    </submittedName>
</protein>
<accession>W4KDI5</accession>
<dbReference type="Proteomes" id="UP000030671">
    <property type="component" value="Unassembled WGS sequence"/>
</dbReference>
<dbReference type="RefSeq" id="XP_009543646.1">
    <property type="nucleotide sequence ID" value="XM_009545351.1"/>
</dbReference>
<proteinExistence type="predicted"/>
<gene>
    <name evidence="1" type="ORF">HETIRDRAFT_170387</name>
</gene>
<dbReference type="HOGENOM" id="CLU_2942018_0_0_1"/>
<dbReference type="AlphaFoldDB" id="W4KDI5"/>
<name>W4KDI5_HETIT</name>
<dbReference type="InParanoid" id="W4KDI5"/>
<evidence type="ECO:0000313" key="2">
    <source>
        <dbReference type="Proteomes" id="UP000030671"/>
    </source>
</evidence>
<reference evidence="1 2" key="1">
    <citation type="journal article" date="2012" name="New Phytol.">
        <title>Insight into trade-off between wood decay and parasitism from the genome of a fungal forest pathogen.</title>
        <authorList>
            <person name="Olson A."/>
            <person name="Aerts A."/>
            <person name="Asiegbu F."/>
            <person name="Belbahri L."/>
            <person name="Bouzid O."/>
            <person name="Broberg A."/>
            <person name="Canback B."/>
            <person name="Coutinho P.M."/>
            <person name="Cullen D."/>
            <person name="Dalman K."/>
            <person name="Deflorio G."/>
            <person name="van Diepen L.T."/>
            <person name="Dunand C."/>
            <person name="Duplessis S."/>
            <person name="Durling M."/>
            <person name="Gonthier P."/>
            <person name="Grimwood J."/>
            <person name="Fossdal C.G."/>
            <person name="Hansson D."/>
            <person name="Henrissat B."/>
            <person name="Hietala A."/>
            <person name="Himmelstrand K."/>
            <person name="Hoffmeister D."/>
            <person name="Hogberg N."/>
            <person name="James T.Y."/>
            <person name="Karlsson M."/>
            <person name="Kohler A."/>
            <person name="Kues U."/>
            <person name="Lee Y.H."/>
            <person name="Lin Y.C."/>
            <person name="Lind M."/>
            <person name="Lindquist E."/>
            <person name="Lombard V."/>
            <person name="Lucas S."/>
            <person name="Lunden K."/>
            <person name="Morin E."/>
            <person name="Murat C."/>
            <person name="Park J."/>
            <person name="Raffaello T."/>
            <person name="Rouze P."/>
            <person name="Salamov A."/>
            <person name="Schmutz J."/>
            <person name="Solheim H."/>
            <person name="Stahlberg J."/>
            <person name="Velez H."/>
            <person name="de Vries R.P."/>
            <person name="Wiebenga A."/>
            <person name="Woodward S."/>
            <person name="Yakovlev I."/>
            <person name="Garbelotto M."/>
            <person name="Martin F."/>
            <person name="Grigoriev I.V."/>
            <person name="Stenlid J."/>
        </authorList>
    </citation>
    <scope>NUCLEOTIDE SEQUENCE [LARGE SCALE GENOMIC DNA]</scope>
    <source>
        <strain evidence="1 2">TC 32-1</strain>
    </source>
</reference>
<dbReference type="EMBL" id="KI925456">
    <property type="protein sequence ID" value="ETW83917.1"/>
    <property type="molecule type" value="Genomic_DNA"/>
</dbReference>
<organism evidence="1 2">
    <name type="scientific">Heterobasidion irregulare (strain TC 32-1)</name>
    <dbReference type="NCBI Taxonomy" id="747525"/>
    <lineage>
        <taxon>Eukaryota</taxon>
        <taxon>Fungi</taxon>
        <taxon>Dikarya</taxon>
        <taxon>Basidiomycota</taxon>
        <taxon>Agaricomycotina</taxon>
        <taxon>Agaricomycetes</taxon>
        <taxon>Russulales</taxon>
        <taxon>Bondarzewiaceae</taxon>
        <taxon>Heterobasidion</taxon>
        <taxon>Heterobasidion annosum species complex</taxon>
    </lineage>
</organism>
<sequence>MRMGIYGDGHARNRARDRDWLAKAWSRRCDFVMFLAGRGRGSDSRIAGLREQSRLAFARQ</sequence>
<keyword evidence="2" id="KW-1185">Reference proteome</keyword>